<dbReference type="EMBL" id="WVIE01000018">
    <property type="protein sequence ID" value="NDJ18616.1"/>
    <property type="molecule type" value="Genomic_DNA"/>
</dbReference>
<evidence type="ECO:0000313" key="2">
    <source>
        <dbReference type="EMBL" id="NDJ18616.1"/>
    </source>
</evidence>
<keyword evidence="1" id="KW-0472">Membrane</keyword>
<reference evidence="2" key="1">
    <citation type="submission" date="2019-12" db="EMBL/GenBank/DDBJ databases">
        <title>High-Quality draft genome sequences of three cyanobacteria isolated from the limestone walls of the Old Cathedral of Coimbra.</title>
        <authorList>
            <person name="Tiago I."/>
            <person name="Soares F."/>
            <person name="Portugal A."/>
        </authorList>
    </citation>
    <scope>NUCLEOTIDE SEQUENCE</scope>
    <source>
        <strain evidence="2">A</strain>
    </source>
</reference>
<keyword evidence="1" id="KW-1133">Transmembrane helix</keyword>
<dbReference type="AlphaFoldDB" id="A0A8J7Z5N4"/>
<gene>
    <name evidence="2" type="ORF">GS601_15200</name>
</gene>
<protein>
    <submittedName>
        <fullName evidence="2">Uncharacterized protein</fullName>
    </submittedName>
</protein>
<sequence>MQSGSPTTSPSGESAHRFANLVGSAIALVTLVLPLITIAYYTPNVTPSLPPPAVKLGAKR</sequence>
<comment type="caution">
    <text evidence="2">The sequence shown here is derived from an EMBL/GenBank/DDBJ whole genome shotgun (WGS) entry which is preliminary data.</text>
</comment>
<accession>A0A8J7Z5N4</accession>
<evidence type="ECO:0000256" key="1">
    <source>
        <dbReference type="SAM" id="Phobius"/>
    </source>
</evidence>
<name>A0A8J7Z5N4_9CYAN</name>
<evidence type="ECO:0000313" key="3">
    <source>
        <dbReference type="Proteomes" id="UP000646053"/>
    </source>
</evidence>
<proteinExistence type="predicted"/>
<keyword evidence="3" id="KW-1185">Reference proteome</keyword>
<keyword evidence="1" id="KW-0812">Transmembrane</keyword>
<feature type="transmembrane region" description="Helical" evidence="1">
    <location>
        <begin position="21"/>
        <end position="41"/>
    </location>
</feature>
<dbReference type="RefSeq" id="WP_162424144.1">
    <property type="nucleotide sequence ID" value="NZ_WVIE01000018.1"/>
</dbReference>
<organism evidence="2 3">
    <name type="scientific">Myxacorys almedinensis A</name>
    <dbReference type="NCBI Taxonomy" id="2690445"/>
    <lineage>
        <taxon>Bacteria</taxon>
        <taxon>Bacillati</taxon>
        <taxon>Cyanobacteriota</taxon>
        <taxon>Cyanophyceae</taxon>
        <taxon>Leptolyngbyales</taxon>
        <taxon>Leptolyngbyaceae</taxon>
        <taxon>Myxacorys</taxon>
        <taxon>Myxacorys almedinensis</taxon>
    </lineage>
</organism>
<dbReference type="Proteomes" id="UP000646053">
    <property type="component" value="Unassembled WGS sequence"/>
</dbReference>